<dbReference type="Pfam" id="PF13628">
    <property type="entry name" value="DUF4142"/>
    <property type="match status" value="1"/>
</dbReference>
<protein>
    <submittedName>
        <fullName evidence="2">DUF4142 domain-containing protein</fullName>
    </submittedName>
</protein>
<dbReference type="InterPro" id="IPR012347">
    <property type="entry name" value="Ferritin-like"/>
</dbReference>
<evidence type="ECO:0000259" key="1">
    <source>
        <dbReference type="Pfam" id="PF13628"/>
    </source>
</evidence>
<dbReference type="RefSeq" id="WP_129832865.1">
    <property type="nucleotide sequence ID" value="NZ_CP035704.1"/>
</dbReference>
<gene>
    <name evidence="2" type="ORF">ELE36_09655</name>
</gene>
<proteinExistence type="predicted"/>
<organism evidence="2 3">
    <name type="scientific">Pseudolysobacter antarcticus</name>
    <dbReference type="NCBI Taxonomy" id="2511995"/>
    <lineage>
        <taxon>Bacteria</taxon>
        <taxon>Pseudomonadati</taxon>
        <taxon>Pseudomonadota</taxon>
        <taxon>Gammaproteobacteria</taxon>
        <taxon>Lysobacterales</taxon>
        <taxon>Rhodanobacteraceae</taxon>
        <taxon>Pseudolysobacter</taxon>
    </lineage>
</organism>
<dbReference type="OrthoDB" id="118677at2"/>
<dbReference type="KEGG" id="xbc:ELE36_09655"/>
<evidence type="ECO:0000313" key="3">
    <source>
        <dbReference type="Proteomes" id="UP000291562"/>
    </source>
</evidence>
<dbReference type="EMBL" id="CP035704">
    <property type="protein sequence ID" value="QBB70608.1"/>
    <property type="molecule type" value="Genomic_DNA"/>
</dbReference>
<dbReference type="Gene3D" id="1.20.1260.10">
    <property type="match status" value="1"/>
</dbReference>
<dbReference type="InterPro" id="IPR025419">
    <property type="entry name" value="DUF4142"/>
</dbReference>
<name>A0A411HJD4_9GAMM</name>
<reference evidence="2 3" key="1">
    <citation type="submission" date="2019-01" db="EMBL/GenBank/DDBJ databases">
        <title>Pseudolysobacter antarctica gen. nov., sp. nov., isolated from Fildes Peninsula, Antarctica.</title>
        <authorList>
            <person name="Wei Z."/>
            <person name="Peng F."/>
        </authorList>
    </citation>
    <scope>NUCLEOTIDE SEQUENCE [LARGE SCALE GENOMIC DNA]</scope>
    <source>
        <strain evidence="2 3">AQ6-296</strain>
    </source>
</reference>
<accession>A0A411HJD4</accession>
<keyword evidence="3" id="KW-1185">Reference proteome</keyword>
<dbReference type="AlphaFoldDB" id="A0A411HJD4"/>
<dbReference type="PANTHER" id="PTHR38593:SF1">
    <property type="entry name" value="BLR2558 PROTEIN"/>
    <property type="match status" value="1"/>
</dbReference>
<feature type="domain" description="DUF4142" evidence="1">
    <location>
        <begin position="87"/>
        <end position="222"/>
    </location>
</feature>
<evidence type="ECO:0000313" key="2">
    <source>
        <dbReference type="EMBL" id="QBB70608.1"/>
    </source>
</evidence>
<dbReference type="Proteomes" id="UP000291562">
    <property type="component" value="Chromosome"/>
</dbReference>
<sequence>MGFHAQPAMHVASQRKGLALVLQVLCLARLMHDHVLSKTSFRQTFCGRFLMNIRHASLAIALVFAMPCGNAFGDEENIDSTQLHDMDKAFLDAAASADHAEIELSKVALAKTRTPAIRTFAQQMIADHGKNYLELQTLCRNKKYAIAPELDADHRTLLRKLNSANSDDGFDRAYLDATIADHMRMDALLDRAANNSNDSDIKRYSANTSLIVKKHEQMAQDLVAK</sequence>
<dbReference type="PANTHER" id="PTHR38593">
    <property type="entry name" value="BLR2558 PROTEIN"/>
    <property type="match status" value="1"/>
</dbReference>